<proteinExistence type="predicted"/>
<evidence type="ECO:0000313" key="2">
    <source>
        <dbReference type="Proteomes" id="UP000800040"/>
    </source>
</evidence>
<reference evidence="1" key="1">
    <citation type="submission" date="2020-01" db="EMBL/GenBank/DDBJ databases">
        <authorList>
            <consortium name="DOE Joint Genome Institute"/>
            <person name="Haridas S."/>
            <person name="Albert R."/>
            <person name="Binder M."/>
            <person name="Bloem J."/>
            <person name="Labutti K."/>
            <person name="Salamov A."/>
            <person name="Andreopoulos B."/>
            <person name="Baker S.E."/>
            <person name="Barry K."/>
            <person name="Bills G."/>
            <person name="Bluhm B.H."/>
            <person name="Cannon C."/>
            <person name="Castanera R."/>
            <person name="Culley D.E."/>
            <person name="Daum C."/>
            <person name="Ezra D."/>
            <person name="Gonzalez J.B."/>
            <person name="Henrissat B."/>
            <person name="Kuo A."/>
            <person name="Liang C."/>
            <person name="Lipzen A."/>
            <person name="Lutzoni F."/>
            <person name="Magnuson J."/>
            <person name="Mondo S."/>
            <person name="Nolan M."/>
            <person name="Ohm R."/>
            <person name="Pangilinan J."/>
            <person name="Park H.-J."/>
            <person name="Ramirez L."/>
            <person name="Alfaro M."/>
            <person name="Sun H."/>
            <person name="Tritt A."/>
            <person name="Yoshinaga Y."/>
            <person name="Zwiers L.-H."/>
            <person name="Turgeon B.G."/>
            <person name="Goodwin S.B."/>
            <person name="Spatafora J.W."/>
            <person name="Crous P.W."/>
            <person name="Grigoriev I.V."/>
        </authorList>
    </citation>
    <scope>NUCLEOTIDE SEQUENCE</scope>
    <source>
        <strain evidence="1">P77</strain>
    </source>
</reference>
<organism evidence="1 2">
    <name type="scientific">Decorospora gaudefroyi</name>
    <dbReference type="NCBI Taxonomy" id="184978"/>
    <lineage>
        <taxon>Eukaryota</taxon>
        <taxon>Fungi</taxon>
        <taxon>Dikarya</taxon>
        <taxon>Ascomycota</taxon>
        <taxon>Pezizomycotina</taxon>
        <taxon>Dothideomycetes</taxon>
        <taxon>Pleosporomycetidae</taxon>
        <taxon>Pleosporales</taxon>
        <taxon>Pleosporineae</taxon>
        <taxon>Pleosporaceae</taxon>
        <taxon>Decorospora</taxon>
    </lineage>
</organism>
<evidence type="ECO:0000313" key="1">
    <source>
        <dbReference type="EMBL" id="KAF1828515.1"/>
    </source>
</evidence>
<dbReference type="Proteomes" id="UP000800040">
    <property type="component" value="Unassembled WGS sequence"/>
</dbReference>
<name>A0A6A5JVT9_9PLEO</name>
<gene>
    <name evidence="1" type="ORF">BDW02DRAFT_227050</name>
</gene>
<dbReference type="AlphaFoldDB" id="A0A6A5JVT9"/>
<accession>A0A6A5JVT9</accession>
<dbReference type="OrthoDB" id="3693272at2759"/>
<keyword evidence="2" id="KW-1185">Reference proteome</keyword>
<protein>
    <submittedName>
        <fullName evidence="1">Uncharacterized protein</fullName>
    </submittedName>
</protein>
<dbReference type="EMBL" id="ML975537">
    <property type="protein sequence ID" value="KAF1828515.1"/>
    <property type="molecule type" value="Genomic_DNA"/>
</dbReference>
<sequence>MSDSNETTLLICFGIFTLMATLASLHYRDSLCCLFCRSLMRAWSRIPDTDVEAMAGMQHGLRRALHEEDEAIIELQPRPSFPLYFDSALRDTGTGEITASVRETIAPTPPQSD</sequence>